<keyword evidence="1 4" id="KW-0808">Transferase</keyword>
<protein>
    <submittedName>
        <fullName evidence="4">GNAT family N-acetyltransferase</fullName>
    </submittedName>
</protein>
<gene>
    <name evidence="4" type="ORF">G5B47_15240</name>
</gene>
<evidence type="ECO:0000256" key="2">
    <source>
        <dbReference type="ARBA" id="ARBA00023315"/>
    </source>
</evidence>
<dbReference type="AlphaFoldDB" id="A0A6M1PNQ6"/>
<dbReference type="PANTHER" id="PTHR43420:SF12">
    <property type="entry name" value="N-ACETYLTRANSFERASE DOMAIN-CONTAINING PROTEIN"/>
    <property type="match status" value="1"/>
</dbReference>
<dbReference type="CDD" id="cd04301">
    <property type="entry name" value="NAT_SF"/>
    <property type="match status" value="1"/>
</dbReference>
<evidence type="ECO:0000259" key="3">
    <source>
        <dbReference type="PROSITE" id="PS51186"/>
    </source>
</evidence>
<dbReference type="SUPFAM" id="SSF55729">
    <property type="entry name" value="Acyl-CoA N-acyltransferases (Nat)"/>
    <property type="match status" value="1"/>
</dbReference>
<proteinExistence type="predicted"/>
<comment type="caution">
    <text evidence="4">The sequence shown here is derived from an EMBL/GenBank/DDBJ whole genome shotgun (WGS) entry which is preliminary data.</text>
</comment>
<sequence>MKIEYLETDHTALKLVKPLWERLRDHHVLLSTHFSERISKNTFEERSRDLLNKSKQGQLKIILAHDAVEKRLLGYCISSINEMKQGEIDSIFIIDDFRGMGIGNTLMKRTLDWFEDNGIHNICLSVLFGNEQALNFYEKYGFYPRTYLLKNRA</sequence>
<dbReference type="PROSITE" id="PS51186">
    <property type="entry name" value="GNAT"/>
    <property type="match status" value="1"/>
</dbReference>
<dbReference type="RefSeq" id="WP_165099642.1">
    <property type="nucleotide sequence ID" value="NZ_JAAKGU010000006.1"/>
</dbReference>
<dbReference type="Gene3D" id="3.40.630.30">
    <property type="match status" value="1"/>
</dbReference>
<accession>A0A6M1PNQ6</accession>
<organism evidence="4 5">
    <name type="scientific">Paenibacillus apii</name>
    <dbReference type="NCBI Taxonomy" id="1850370"/>
    <lineage>
        <taxon>Bacteria</taxon>
        <taxon>Bacillati</taxon>
        <taxon>Bacillota</taxon>
        <taxon>Bacilli</taxon>
        <taxon>Bacillales</taxon>
        <taxon>Paenibacillaceae</taxon>
        <taxon>Paenibacillus</taxon>
    </lineage>
</organism>
<reference evidence="4 5" key="1">
    <citation type="submission" date="2020-02" db="EMBL/GenBank/DDBJ databases">
        <authorList>
            <person name="Gao J."/>
            <person name="Sun J."/>
        </authorList>
    </citation>
    <scope>NUCLEOTIDE SEQUENCE [LARGE SCALE GENOMIC DNA]</scope>
    <source>
        <strain evidence="4 5">7124</strain>
    </source>
</reference>
<dbReference type="Pfam" id="PF00583">
    <property type="entry name" value="Acetyltransf_1"/>
    <property type="match status" value="1"/>
</dbReference>
<dbReference type="Proteomes" id="UP000480151">
    <property type="component" value="Unassembled WGS sequence"/>
</dbReference>
<keyword evidence="2" id="KW-0012">Acyltransferase</keyword>
<dbReference type="InterPro" id="IPR016181">
    <property type="entry name" value="Acyl_CoA_acyltransferase"/>
</dbReference>
<feature type="domain" description="N-acetyltransferase" evidence="3">
    <location>
        <begin position="3"/>
        <end position="153"/>
    </location>
</feature>
<dbReference type="EMBL" id="JAAKGU010000006">
    <property type="protein sequence ID" value="NGM83775.1"/>
    <property type="molecule type" value="Genomic_DNA"/>
</dbReference>
<evidence type="ECO:0000313" key="4">
    <source>
        <dbReference type="EMBL" id="NGM83775.1"/>
    </source>
</evidence>
<evidence type="ECO:0000256" key="1">
    <source>
        <dbReference type="ARBA" id="ARBA00022679"/>
    </source>
</evidence>
<keyword evidence="5" id="KW-1185">Reference proteome</keyword>
<dbReference type="PANTHER" id="PTHR43420">
    <property type="entry name" value="ACETYLTRANSFERASE"/>
    <property type="match status" value="1"/>
</dbReference>
<dbReference type="InterPro" id="IPR050680">
    <property type="entry name" value="YpeA/RimI_acetyltransf"/>
</dbReference>
<name>A0A6M1PNQ6_9BACL</name>
<dbReference type="InterPro" id="IPR000182">
    <property type="entry name" value="GNAT_dom"/>
</dbReference>
<evidence type="ECO:0000313" key="5">
    <source>
        <dbReference type="Proteomes" id="UP000480151"/>
    </source>
</evidence>
<dbReference type="GO" id="GO:0016747">
    <property type="term" value="F:acyltransferase activity, transferring groups other than amino-acyl groups"/>
    <property type="evidence" value="ECO:0007669"/>
    <property type="project" value="InterPro"/>
</dbReference>